<dbReference type="GO" id="GO:0032259">
    <property type="term" value="P:methylation"/>
    <property type="evidence" value="ECO:0007669"/>
    <property type="project" value="UniProtKB-KW"/>
</dbReference>
<feature type="domain" description="Type II methyltransferase M.TaqI-like" evidence="6">
    <location>
        <begin position="95"/>
        <end position="186"/>
    </location>
</feature>
<dbReference type="InterPro" id="IPR002052">
    <property type="entry name" value="DNA_methylase_N6_adenine_CS"/>
</dbReference>
<dbReference type="PANTHER" id="PTHR33841">
    <property type="entry name" value="DNA METHYLTRANSFERASE YEEA-RELATED"/>
    <property type="match status" value="1"/>
</dbReference>
<proteinExistence type="predicted"/>
<protein>
    <recommendedName>
        <fullName evidence="1">site-specific DNA-methyltransferase (adenine-specific)</fullName>
        <ecNumber evidence="1">2.1.1.72</ecNumber>
    </recommendedName>
</protein>
<evidence type="ECO:0000256" key="4">
    <source>
        <dbReference type="ARBA" id="ARBA00022691"/>
    </source>
</evidence>
<evidence type="ECO:0000313" key="7">
    <source>
        <dbReference type="EMBL" id="SDY33116.1"/>
    </source>
</evidence>
<evidence type="ECO:0000313" key="8">
    <source>
        <dbReference type="Proteomes" id="UP000199170"/>
    </source>
</evidence>
<keyword evidence="8" id="KW-1185">Reference proteome</keyword>
<dbReference type="GO" id="GO:0006304">
    <property type="term" value="P:DNA modification"/>
    <property type="evidence" value="ECO:0007669"/>
    <property type="project" value="InterPro"/>
</dbReference>
<dbReference type="InterPro" id="IPR029063">
    <property type="entry name" value="SAM-dependent_MTases_sf"/>
</dbReference>
<dbReference type="STRING" id="660517.SAMN04487946_11190"/>
<dbReference type="GO" id="GO:0009007">
    <property type="term" value="F:site-specific DNA-methyltransferase (adenine-specific) activity"/>
    <property type="evidence" value="ECO:0007669"/>
    <property type="project" value="UniProtKB-EC"/>
</dbReference>
<dbReference type="InterPro" id="IPR011639">
    <property type="entry name" value="MethylTrfase_TaqI-like_dom"/>
</dbReference>
<name>A0A1H3IZI2_9EURY</name>
<dbReference type="EMBL" id="FNPB01000011">
    <property type="protein sequence ID" value="SDY33116.1"/>
    <property type="molecule type" value="Genomic_DNA"/>
</dbReference>
<dbReference type="InterPro" id="IPR050953">
    <property type="entry name" value="N4_N6_ade-DNA_methylase"/>
</dbReference>
<dbReference type="Proteomes" id="UP000199170">
    <property type="component" value="Unassembled WGS sequence"/>
</dbReference>
<dbReference type="Pfam" id="PF07669">
    <property type="entry name" value="Eco57I"/>
    <property type="match status" value="1"/>
</dbReference>
<dbReference type="GO" id="GO:0003676">
    <property type="term" value="F:nucleic acid binding"/>
    <property type="evidence" value="ECO:0007669"/>
    <property type="project" value="InterPro"/>
</dbReference>
<evidence type="ECO:0000259" key="6">
    <source>
        <dbReference type="Pfam" id="PF07669"/>
    </source>
</evidence>
<dbReference type="RefSeq" id="WP_089768603.1">
    <property type="nucleotide sequence ID" value="NZ_FNPB01000011.1"/>
</dbReference>
<keyword evidence="3 7" id="KW-0808">Transferase</keyword>
<keyword evidence="4" id="KW-0949">S-adenosyl-L-methionine</keyword>
<evidence type="ECO:0000256" key="1">
    <source>
        <dbReference type="ARBA" id="ARBA00011900"/>
    </source>
</evidence>
<evidence type="ECO:0000256" key="2">
    <source>
        <dbReference type="ARBA" id="ARBA00022603"/>
    </source>
</evidence>
<keyword evidence="2 7" id="KW-0489">Methyltransferase</keyword>
<dbReference type="OrthoDB" id="297716at2157"/>
<reference evidence="8" key="1">
    <citation type="submission" date="2016-10" db="EMBL/GenBank/DDBJ databases">
        <authorList>
            <person name="Varghese N."/>
            <person name="Submissions S."/>
        </authorList>
    </citation>
    <scope>NUCLEOTIDE SEQUENCE [LARGE SCALE GENOMIC DNA]</scope>
    <source>
        <strain evidence="8">CGMCC 1.10118</strain>
    </source>
</reference>
<dbReference type="EC" id="2.1.1.72" evidence="1"/>
<dbReference type="PRINTS" id="PR00507">
    <property type="entry name" value="N12N6MTFRASE"/>
</dbReference>
<dbReference type="PROSITE" id="PS00092">
    <property type="entry name" value="N6_MTASE"/>
    <property type="match status" value="1"/>
</dbReference>
<accession>A0A1H3IZI2</accession>
<dbReference type="CDD" id="cd02440">
    <property type="entry name" value="AdoMet_MTases"/>
    <property type="match status" value="1"/>
</dbReference>
<evidence type="ECO:0000256" key="5">
    <source>
        <dbReference type="ARBA" id="ARBA00047942"/>
    </source>
</evidence>
<dbReference type="Gene3D" id="3.40.50.150">
    <property type="entry name" value="Vaccinia Virus protein VP39"/>
    <property type="match status" value="1"/>
</dbReference>
<sequence>MSTDTGYAPTPPRVADFMTTSVFGIDRPTSEDTVFYPGLGTGHLYDAVHRYCTPGDGYVSKFDYDPPQGVAYEIDPELVTEFRQTHPDAALKVYQADFLTATIDERVDYVLANPPYIHYNDLPDDRRNQYTDRFDTAHGQYNSYYLFFEQALRALTHGGTLTFLTPIQYLFADNAQPLRRLLSRHTFDAFYLMPDAIFDETTQTMITTLRKVEHPPPNFAWSPPSESDFWLKPLYRYEHDYFFPDRTDDEKTALWADYRDLARNLRGPVRRATTRRSKTRQSPPEQVELIEYYFGSTVSTATSDQAELSKFG</sequence>
<dbReference type="AlphaFoldDB" id="A0A1H3IZI2"/>
<dbReference type="SUPFAM" id="SSF53335">
    <property type="entry name" value="S-adenosyl-L-methionine-dependent methyltransferases"/>
    <property type="match status" value="1"/>
</dbReference>
<comment type="catalytic activity">
    <reaction evidence="5">
        <text>a 2'-deoxyadenosine in DNA + S-adenosyl-L-methionine = an N(6)-methyl-2'-deoxyadenosine in DNA + S-adenosyl-L-homocysteine + H(+)</text>
        <dbReference type="Rhea" id="RHEA:15197"/>
        <dbReference type="Rhea" id="RHEA-COMP:12418"/>
        <dbReference type="Rhea" id="RHEA-COMP:12419"/>
        <dbReference type="ChEBI" id="CHEBI:15378"/>
        <dbReference type="ChEBI" id="CHEBI:57856"/>
        <dbReference type="ChEBI" id="CHEBI:59789"/>
        <dbReference type="ChEBI" id="CHEBI:90615"/>
        <dbReference type="ChEBI" id="CHEBI:90616"/>
        <dbReference type="EC" id="2.1.1.72"/>
    </reaction>
</comment>
<organism evidence="7 8">
    <name type="scientific">Halobellus clavatus</name>
    <dbReference type="NCBI Taxonomy" id="660517"/>
    <lineage>
        <taxon>Archaea</taxon>
        <taxon>Methanobacteriati</taxon>
        <taxon>Methanobacteriota</taxon>
        <taxon>Stenosarchaea group</taxon>
        <taxon>Halobacteria</taxon>
        <taxon>Halobacteriales</taxon>
        <taxon>Haloferacaceae</taxon>
        <taxon>Halobellus</taxon>
    </lineage>
</organism>
<gene>
    <name evidence="7" type="ORF">SAMN04487946_11190</name>
</gene>
<dbReference type="PANTHER" id="PTHR33841:SF1">
    <property type="entry name" value="DNA METHYLTRANSFERASE A"/>
    <property type="match status" value="1"/>
</dbReference>
<evidence type="ECO:0000256" key="3">
    <source>
        <dbReference type="ARBA" id="ARBA00022679"/>
    </source>
</evidence>